<protein>
    <submittedName>
        <fullName evidence="1">Uncharacterized protein</fullName>
    </submittedName>
</protein>
<sequence length="161" mass="18605">MNEQRAQAYVNLIEQLLACADDEELNNILQANQELIDPEFLQVMENYATWLEQQGNNNPVAWLRDIAQEFWQDLNQGFLLLEYYRTFLLEILQAVHESNSDPTVVDPILQNHQHLLNDTFAQLLQEYTRNVFFQGKTKGKAEEMAGIAGVIQKGASHLRDK</sequence>
<dbReference type="Proteomes" id="UP000278152">
    <property type="component" value="Chromosome"/>
</dbReference>
<gene>
    <name evidence="1" type="ORF">myaer102_49850</name>
</gene>
<reference evidence="1 2" key="1">
    <citation type="submission" date="2018-11" db="EMBL/GenBank/DDBJ databases">
        <title>Complete genome sequence of Microcystis aeruginosa NIES-102.</title>
        <authorList>
            <person name="Yamaguchi H."/>
            <person name="Suzuki S."/>
            <person name="Kawachi M."/>
        </authorList>
    </citation>
    <scope>NUCLEOTIDE SEQUENCE [LARGE SCALE GENOMIC DNA]</scope>
    <source>
        <strain evidence="1 2">NIES-102</strain>
    </source>
</reference>
<dbReference type="KEGG" id="mvz:myaer102_49850"/>
<accession>A0A3G9K3K0</accession>
<name>A0A3G9K3K0_MICVR</name>
<proteinExistence type="predicted"/>
<evidence type="ECO:0000313" key="2">
    <source>
        <dbReference type="Proteomes" id="UP000278152"/>
    </source>
</evidence>
<dbReference type="RefSeq" id="WP_419866685.1">
    <property type="nucleotide sequence ID" value="NZ_AP019314.1"/>
</dbReference>
<dbReference type="EMBL" id="AP019314">
    <property type="protein sequence ID" value="BBH42339.1"/>
    <property type="molecule type" value="Genomic_DNA"/>
</dbReference>
<organism evidence="1 2">
    <name type="scientific">Microcystis viridis NIES-102</name>
    <dbReference type="NCBI Taxonomy" id="213615"/>
    <lineage>
        <taxon>Bacteria</taxon>
        <taxon>Bacillati</taxon>
        <taxon>Cyanobacteriota</taxon>
        <taxon>Cyanophyceae</taxon>
        <taxon>Oscillatoriophycideae</taxon>
        <taxon>Chroococcales</taxon>
        <taxon>Microcystaceae</taxon>
        <taxon>Microcystis</taxon>
    </lineage>
</organism>
<evidence type="ECO:0000313" key="1">
    <source>
        <dbReference type="EMBL" id="BBH42339.1"/>
    </source>
</evidence>
<dbReference type="AlphaFoldDB" id="A0A3G9K3K0"/>